<gene>
    <name evidence="4" type="ORF">MTR66_02375</name>
</gene>
<dbReference type="EMBL" id="JALHLG010000003">
    <property type="protein sequence ID" value="MCJ2185655.1"/>
    <property type="molecule type" value="Genomic_DNA"/>
</dbReference>
<proteinExistence type="inferred from homology"/>
<reference evidence="4 5" key="1">
    <citation type="submission" date="2022-04" db="EMBL/GenBank/DDBJ databases">
        <title>Identification of a novel bacterium isolated from mangrove sediments.</title>
        <authorList>
            <person name="Pan X."/>
        </authorList>
    </citation>
    <scope>NUCLEOTIDE SEQUENCE [LARGE SCALE GENOMIC DNA]</scope>
    <source>
        <strain evidence="4 5">B2638</strain>
    </source>
</reference>
<dbReference type="Gene3D" id="3.40.50.360">
    <property type="match status" value="1"/>
</dbReference>
<sequence>MTRILVLNGHPDPARHFLHAAADAYAEGAGDGGHTVRRLDVASLAFPLIRSEEQFKAGDIPPGILSAQEAIVWAEHVAVFFPLWLGDLPAHFKAFLEQVGRPGFAFTPKEHGFPKGLLKGRSARVVATVGMPAPVYTLYYRAHGVKNFKRNILELLGFHPVRYAIIGSVSGPERHRVRWLERLRKWGMQAH</sequence>
<comment type="similarity">
    <text evidence="1">Belongs to the NAD(P)H dehydrogenase (quinone) family.</text>
</comment>
<comment type="caution">
    <text evidence="4">The sequence shown here is derived from an EMBL/GenBank/DDBJ whole genome shotgun (WGS) entry which is preliminary data.</text>
</comment>
<evidence type="ECO:0000256" key="2">
    <source>
        <dbReference type="ARBA" id="ARBA00023002"/>
    </source>
</evidence>
<dbReference type="Proteomes" id="UP001202281">
    <property type="component" value="Unassembled WGS sequence"/>
</dbReference>
<dbReference type="InterPro" id="IPR051545">
    <property type="entry name" value="NAD(P)H_dehydrogenase_qn"/>
</dbReference>
<accession>A0ABT0BL18</accession>
<dbReference type="RefSeq" id="WP_243917559.1">
    <property type="nucleotide sequence ID" value="NZ_JALHLG010000003.1"/>
</dbReference>
<dbReference type="SUPFAM" id="SSF52218">
    <property type="entry name" value="Flavoproteins"/>
    <property type="match status" value="1"/>
</dbReference>
<keyword evidence="2" id="KW-0560">Oxidoreductase</keyword>
<evidence type="ECO:0000259" key="3">
    <source>
        <dbReference type="Pfam" id="PF02525"/>
    </source>
</evidence>
<organism evidence="4 5">
    <name type="scientific">Novosphingobium beihaiensis</name>
    <dbReference type="NCBI Taxonomy" id="2930389"/>
    <lineage>
        <taxon>Bacteria</taxon>
        <taxon>Pseudomonadati</taxon>
        <taxon>Pseudomonadota</taxon>
        <taxon>Alphaproteobacteria</taxon>
        <taxon>Sphingomonadales</taxon>
        <taxon>Sphingomonadaceae</taxon>
        <taxon>Novosphingobium</taxon>
    </lineage>
</organism>
<dbReference type="Pfam" id="PF02525">
    <property type="entry name" value="Flavodoxin_2"/>
    <property type="match status" value="1"/>
</dbReference>
<dbReference type="InterPro" id="IPR003680">
    <property type="entry name" value="Flavodoxin_fold"/>
</dbReference>
<evidence type="ECO:0000313" key="4">
    <source>
        <dbReference type="EMBL" id="MCJ2185655.1"/>
    </source>
</evidence>
<keyword evidence="5" id="KW-1185">Reference proteome</keyword>
<dbReference type="InterPro" id="IPR029039">
    <property type="entry name" value="Flavoprotein-like_sf"/>
</dbReference>
<evidence type="ECO:0000313" key="5">
    <source>
        <dbReference type="Proteomes" id="UP001202281"/>
    </source>
</evidence>
<dbReference type="PANTHER" id="PTHR10204">
    <property type="entry name" value="NAD P H OXIDOREDUCTASE-RELATED"/>
    <property type="match status" value="1"/>
</dbReference>
<dbReference type="PANTHER" id="PTHR10204:SF34">
    <property type="entry name" value="NAD(P)H DEHYDROGENASE [QUINONE] 1 ISOFORM 1"/>
    <property type="match status" value="1"/>
</dbReference>
<feature type="domain" description="Flavodoxin-like fold" evidence="3">
    <location>
        <begin position="3"/>
        <end position="176"/>
    </location>
</feature>
<protein>
    <submittedName>
        <fullName evidence="4">NAD(P)H-dependent oxidoreductase</fullName>
    </submittedName>
</protein>
<name>A0ABT0BL18_9SPHN</name>
<evidence type="ECO:0000256" key="1">
    <source>
        <dbReference type="ARBA" id="ARBA00006252"/>
    </source>
</evidence>